<dbReference type="PROSITE" id="PS00178">
    <property type="entry name" value="AA_TRNA_LIGASE_I"/>
    <property type="match status" value="1"/>
</dbReference>
<evidence type="ECO:0000256" key="6">
    <source>
        <dbReference type="ARBA" id="ARBA00023146"/>
    </source>
</evidence>
<proteinExistence type="inferred from homology"/>
<dbReference type="GO" id="GO:0006424">
    <property type="term" value="P:glutamyl-tRNA aminoacylation"/>
    <property type="evidence" value="ECO:0007669"/>
    <property type="project" value="UniProtKB-UniRule"/>
</dbReference>
<comment type="catalytic activity">
    <reaction evidence="7">
        <text>tRNA(Glu) + L-glutamate + ATP = L-glutamyl-tRNA(Glu) + AMP + diphosphate</text>
        <dbReference type="Rhea" id="RHEA:23540"/>
        <dbReference type="Rhea" id="RHEA-COMP:9663"/>
        <dbReference type="Rhea" id="RHEA-COMP:9680"/>
        <dbReference type="ChEBI" id="CHEBI:29985"/>
        <dbReference type="ChEBI" id="CHEBI:30616"/>
        <dbReference type="ChEBI" id="CHEBI:33019"/>
        <dbReference type="ChEBI" id="CHEBI:78442"/>
        <dbReference type="ChEBI" id="CHEBI:78520"/>
        <dbReference type="ChEBI" id="CHEBI:456215"/>
        <dbReference type="EC" id="6.1.1.17"/>
    </reaction>
</comment>
<dbReference type="InterPro" id="IPR014729">
    <property type="entry name" value="Rossmann-like_a/b/a_fold"/>
</dbReference>
<comment type="subunit">
    <text evidence="7">Monomer.</text>
</comment>
<comment type="similarity">
    <text evidence="1 7">Belongs to the class-I aminoacyl-tRNA synthetase family. Glutamate--tRNA ligase type 1 subfamily.</text>
</comment>
<dbReference type="InterPro" id="IPR020751">
    <property type="entry name" value="aa-tRNA-synth_I_codon-bd_sub2"/>
</dbReference>
<dbReference type="InterPro" id="IPR033910">
    <property type="entry name" value="GluRS_core"/>
</dbReference>
<feature type="short sequence motif" description="'KMSKS' region" evidence="7">
    <location>
        <begin position="249"/>
        <end position="253"/>
    </location>
</feature>
<evidence type="ECO:0000313" key="11">
    <source>
        <dbReference type="Proteomes" id="UP000178068"/>
    </source>
</evidence>
<dbReference type="InterPro" id="IPR049940">
    <property type="entry name" value="GluQ/Sye"/>
</dbReference>
<comment type="function">
    <text evidence="7">Catalyzes the attachment of glutamate to tRNA(Glu) in a two-step reaction: glutamate is first activated by ATP to form Glu-AMP and then transferred to the acceptor end of tRNA(Glu).</text>
</comment>
<evidence type="ECO:0000259" key="8">
    <source>
        <dbReference type="Pfam" id="PF00749"/>
    </source>
</evidence>
<keyword evidence="6 7" id="KW-0030">Aminoacyl-tRNA synthetase</keyword>
<dbReference type="SUPFAM" id="SSF48163">
    <property type="entry name" value="An anticodon-binding domain of class I aminoacyl-tRNA synthetases"/>
    <property type="match status" value="1"/>
</dbReference>
<keyword evidence="7" id="KW-0963">Cytoplasm</keyword>
<dbReference type="InterPro" id="IPR045462">
    <property type="entry name" value="aa-tRNA-synth_I_cd-bd"/>
</dbReference>
<organism evidence="10 11">
    <name type="scientific">Candidatus Woykebacteria bacterium RIFCSPHIGHO2_12_FULL_45_10</name>
    <dbReference type="NCBI Taxonomy" id="1802603"/>
    <lineage>
        <taxon>Bacteria</taxon>
        <taxon>Candidatus Woykeibacteriota</taxon>
    </lineage>
</organism>
<dbReference type="SUPFAM" id="SSF52374">
    <property type="entry name" value="Nucleotidylyl transferase"/>
    <property type="match status" value="1"/>
</dbReference>
<dbReference type="InterPro" id="IPR001412">
    <property type="entry name" value="aa-tRNA-synth_I_CS"/>
</dbReference>
<dbReference type="EMBL" id="MHCZ01000002">
    <property type="protein sequence ID" value="OGY30488.1"/>
    <property type="molecule type" value="Genomic_DNA"/>
</dbReference>
<keyword evidence="4 7" id="KW-0067">ATP-binding</keyword>
<evidence type="ECO:0000256" key="3">
    <source>
        <dbReference type="ARBA" id="ARBA00022741"/>
    </source>
</evidence>
<feature type="domain" description="Aminoacyl-tRNA synthetase class I anticodon-binding" evidence="9">
    <location>
        <begin position="340"/>
        <end position="474"/>
    </location>
</feature>
<evidence type="ECO:0000256" key="4">
    <source>
        <dbReference type="ARBA" id="ARBA00022840"/>
    </source>
</evidence>
<dbReference type="HAMAP" id="MF_00022">
    <property type="entry name" value="Glu_tRNA_synth_type1"/>
    <property type="match status" value="1"/>
</dbReference>
<dbReference type="EC" id="6.1.1.17" evidence="7"/>
<dbReference type="STRING" id="1802603.A3F35_03575"/>
<dbReference type="Gene3D" id="3.40.50.620">
    <property type="entry name" value="HUPs"/>
    <property type="match status" value="1"/>
</dbReference>
<dbReference type="AlphaFoldDB" id="A0A1G1WRX5"/>
<dbReference type="InterPro" id="IPR008925">
    <property type="entry name" value="aa_tRNA-synth_I_cd-bd_sf"/>
</dbReference>
<dbReference type="Gene3D" id="1.10.10.350">
    <property type="match status" value="1"/>
</dbReference>
<feature type="binding site" evidence="7">
    <location>
        <position position="252"/>
    </location>
    <ligand>
        <name>ATP</name>
        <dbReference type="ChEBI" id="CHEBI:30616"/>
    </ligand>
</feature>
<gene>
    <name evidence="7" type="primary">gltX</name>
    <name evidence="10" type="ORF">A3F35_03575</name>
</gene>
<feature type="domain" description="Glutamyl/glutaminyl-tRNA synthetase class Ib catalytic" evidence="8">
    <location>
        <begin position="10"/>
        <end position="318"/>
    </location>
</feature>
<protein>
    <recommendedName>
        <fullName evidence="7">Glutamate--tRNA ligase</fullName>
        <ecNumber evidence="7">6.1.1.17</ecNumber>
    </recommendedName>
    <alternativeName>
        <fullName evidence="7">Glutamyl-tRNA synthetase</fullName>
        <shortName evidence="7">GluRS</shortName>
    </alternativeName>
</protein>
<dbReference type="PANTHER" id="PTHR43311:SF2">
    <property type="entry name" value="GLUTAMATE--TRNA LIGASE, MITOCHONDRIAL-RELATED"/>
    <property type="match status" value="1"/>
</dbReference>
<evidence type="ECO:0000256" key="7">
    <source>
        <dbReference type="HAMAP-Rule" id="MF_00022"/>
    </source>
</evidence>
<reference evidence="10 11" key="1">
    <citation type="journal article" date="2016" name="Nat. Commun.">
        <title>Thousands of microbial genomes shed light on interconnected biogeochemical processes in an aquifer system.</title>
        <authorList>
            <person name="Anantharaman K."/>
            <person name="Brown C.T."/>
            <person name="Hug L.A."/>
            <person name="Sharon I."/>
            <person name="Castelle C.J."/>
            <person name="Probst A.J."/>
            <person name="Thomas B.C."/>
            <person name="Singh A."/>
            <person name="Wilkins M.J."/>
            <person name="Karaoz U."/>
            <person name="Brodie E.L."/>
            <person name="Williams K.H."/>
            <person name="Hubbard S.S."/>
            <person name="Banfield J.F."/>
        </authorList>
    </citation>
    <scope>NUCLEOTIDE SEQUENCE [LARGE SCALE GENOMIC DNA]</scope>
</reference>
<keyword evidence="5 7" id="KW-0648">Protein biosynthesis</keyword>
<keyword evidence="3 7" id="KW-0547">Nucleotide-binding</keyword>
<evidence type="ECO:0000256" key="1">
    <source>
        <dbReference type="ARBA" id="ARBA00007894"/>
    </source>
</evidence>
<dbReference type="Pfam" id="PF00749">
    <property type="entry name" value="tRNA-synt_1c"/>
    <property type="match status" value="1"/>
</dbReference>
<dbReference type="GO" id="GO:0005524">
    <property type="term" value="F:ATP binding"/>
    <property type="evidence" value="ECO:0007669"/>
    <property type="project" value="UniProtKB-UniRule"/>
</dbReference>
<comment type="caution">
    <text evidence="10">The sequence shown here is derived from an EMBL/GenBank/DDBJ whole genome shotgun (WGS) entry which is preliminary data.</text>
</comment>
<dbReference type="InterPro" id="IPR004527">
    <property type="entry name" value="Glu-tRNA-ligase_bac/mito"/>
</dbReference>
<accession>A0A1G1WRX5</accession>
<dbReference type="Pfam" id="PF19269">
    <property type="entry name" value="Anticodon_2"/>
    <property type="match status" value="1"/>
</dbReference>
<keyword evidence="2 7" id="KW-0436">Ligase</keyword>
<evidence type="ECO:0000256" key="5">
    <source>
        <dbReference type="ARBA" id="ARBA00022917"/>
    </source>
</evidence>
<feature type="short sequence motif" description="'HIGH' region" evidence="7">
    <location>
        <begin position="15"/>
        <end position="25"/>
    </location>
</feature>
<sequence>MLLTMAGKPRVRIAPSPTGDPHIGTAYTALFNWAFARKNKGKFILRIEDTDQSRLVAGSEEKIYEALEWLGLIADEGPTQGGGLGPYRQSERLDLYKKYADELVGKGKAYWCDCSPERLKKLREEQQEKGLLPHYDGKCRRNPPQTKENIVVRLKVPREGETSFEDAVRGKITFKNADIDDQVLLKSDGFPTYHLANVVDDHLMEITNVIRGEEWLSSTGKHVLLYQAFGWTMPSFAHLPLLRNPDRSKLSKRKNPVSILWYRDQGYLPEALLNFLALMGWSMPGDKEIFGLDEFVKEFDLKRIDPAGPIFDTQKLDWLNGEYIRAFDQTELIERLIKGGFTKRSKEEIVRILPLVKERMKKLTDFGELTGYFFDQEITLDNEALLKISKHNRAETAAALEDTHQGFEKLGSENWVTDDLEEVLEGKQKELSWNKTDLFQTVRLACSGSTRTPPLGETLAAIGKDKVLMRLAKASEKLK</sequence>
<dbReference type="NCBIfam" id="TIGR00464">
    <property type="entry name" value="gltX_bact"/>
    <property type="match status" value="1"/>
</dbReference>
<dbReference type="Proteomes" id="UP000178068">
    <property type="component" value="Unassembled WGS sequence"/>
</dbReference>
<dbReference type="FunFam" id="3.40.50.620:FF:000045">
    <property type="entry name" value="Glutamate--tRNA ligase, mitochondrial"/>
    <property type="match status" value="1"/>
</dbReference>
<dbReference type="GO" id="GO:0005829">
    <property type="term" value="C:cytosol"/>
    <property type="evidence" value="ECO:0007669"/>
    <property type="project" value="TreeGrafter"/>
</dbReference>
<comment type="caution">
    <text evidence="7">Lacks conserved residue(s) required for the propagation of feature annotation.</text>
</comment>
<dbReference type="PANTHER" id="PTHR43311">
    <property type="entry name" value="GLUTAMATE--TRNA LIGASE"/>
    <property type="match status" value="1"/>
</dbReference>
<dbReference type="GO" id="GO:0008270">
    <property type="term" value="F:zinc ion binding"/>
    <property type="evidence" value="ECO:0007669"/>
    <property type="project" value="InterPro"/>
</dbReference>
<dbReference type="PRINTS" id="PR00987">
    <property type="entry name" value="TRNASYNTHGLU"/>
</dbReference>
<comment type="subcellular location">
    <subcellularLocation>
        <location evidence="7">Cytoplasm</location>
    </subcellularLocation>
</comment>
<evidence type="ECO:0000313" key="10">
    <source>
        <dbReference type="EMBL" id="OGY30488.1"/>
    </source>
</evidence>
<dbReference type="InterPro" id="IPR000924">
    <property type="entry name" value="Glu/Gln-tRNA-synth"/>
</dbReference>
<dbReference type="GO" id="GO:0004818">
    <property type="term" value="F:glutamate-tRNA ligase activity"/>
    <property type="evidence" value="ECO:0007669"/>
    <property type="project" value="UniProtKB-UniRule"/>
</dbReference>
<dbReference type="InterPro" id="IPR020058">
    <property type="entry name" value="Glu/Gln-tRNA-synth_Ib_cat-dom"/>
</dbReference>
<evidence type="ECO:0000259" key="9">
    <source>
        <dbReference type="Pfam" id="PF19269"/>
    </source>
</evidence>
<evidence type="ECO:0000256" key="2">
    <source>
        <dbReference type="ARBA" id="ARBA00022598"/>
    </source>
</evidence>
<dbReference type="GO" id="GO:0000049">
    <property type="term" value="F:tRNA binding"/>
    <property type="evidence" value="ECO:0007669"/>
    <property type="project" value="InterPro"/>
</dbReference>
<name>A0A1G1WRX5_9BACT</name>
<dbReference type="CDD" id="cd00808">
    <property type="entry name" value="GluRS_core"/>
    <property type="match status" value="1"/>
</dbReference>